<dbReference type="EMBL" id="LWCR01000010">
    <property type="protein sequence ID" value="OAN30417.1"/>
    <property type="molecule type" value="Genomic_DNA"/>
</dbReference>
<evidence type="ECO:0000313" key="2">
    <source>
        <dbReference type="Proteomes" id="UP000078356"/>
    </source>
</evidence>
<gene>
    <name evidence="1" type="ORF">A4V15_16580</name>
</gene>
<dbReference type="Pfam" id="PF07963">
    <property type="entry name" value="N_methyl"/>
    <property type="match status" value="1"/>
</dbReference>
<proteinExistence type="predicted"/>
<dbReference type="InterPro" id="IPR012902">
    <property type="entry name" value="N_methyl_site"/>
</dbReference>
<dbReference type="Proteomes" id="UP000078356">
    <property type="component" value="Unassembled WGS sequence"/>
</dbReference>
<dbReference type="OrthoDB" id="7011591at2"/>
<dbReference type="RefSeq" id="WP_082900397.1">
    <property type="nucleotide sequence ID" value="NZ_LWCR01000010.1"/>
</dbReference>
<evidence type="ECO:0000313" key="1">
    <source>
        <dbReference type="EMBL" id="OAN30417.1"/>
    </source>
</evidence>
<comment type="caution">
    <text evidence="1">The sequence shown here is derived from an EMBL/GenBank/DDBJ whole genome shotgun (WGS) entry which is preliminary data.</text>
</comment>
<name>A0A178LI42_9PSED</name>
<accession>A0A178LI42</accession>
<dbReference type="AlphaFoldDB" id="A0A178LI42"/>
<reference evidence="1 2" key="1">
    <citation type="submission" date="2016-04" db="EMBL/GenBank/DDBJ databases">
        <title>Draft Genome Sequences of Staphylococcus capitis Strain H36, S. capitis Strain H65, S. cohnii Strain H62, S. hominis Strain H69, Mycobacterium iranicum Strain H39, Plantibacter sp. Strain H53, Pseudomonas oryzihabitans Strain H72, and Microbacterium sp. Strain H83, isolated from residential settings.</title>
        <authorList>
            <person name="Lymperopoulou D."/>
            <person name="Adams R.I."/>
            <person name="Lindow S."/>
            <person name="Coil D.A."/>
            <person name="Jospin G."/>
            <person name="Eisen J.A."/>
        </authorList>
    </citation>
    <scope>NUCLEOTIDE SEQUENCE [LARGE SCALE GENOMIC DNA]</scope>
    <source>
        <strain evidence="1 2">H72</strain>
    </source>
</reference>
<protein>
    <recommendedName>
        <fullName evidence="3">Pilus assembly protein PilW</fullName>
    </recommendedName>
</protein>
<sequence length="246" mass="26151">MRAQRGLSIVELMVALTLSTFLILAVTQLYLNNKRHALFQEGQVSNEENGRTALLLLDQQLARAGFRANPTLHTTLETAFAARPAANGCPAMSRGQAITLTDDKTGVCLRYQGETRGRDSDCLGNPIAEATNGNGTEVLTRISYVADPVGAVGRGNLQCSAQGQPAQVIVAGLADFVWFKLPTPSQASQAVRYAALFSSRAVPTEGMANAMAANWKPLTGREPPAGASTQVLQIVQGSVTLRNLMP</sequence>
<organism evidence="1 2">
    <name type="scientific">Pseudomonas oryzihabitans</name>
    <dbReference type="NCBI Taxonomy" id="47885"/>
    <lineage>
        <taxon>Bacteria</taxon>
        <taxon>Pseudomonadati</taxon>
        <taxon>Pseudomonadota</taxon>
        <taxon>Gammaproteobacteria</taxon>
        <taxon>Pseudomonadales</taxon>
        <taxon>Pseudomonadaceae</taxon>
        <taxon>Pseudomonas</taxon>
    </lineage>
</organism>
<evidence type="ECO:0008006" key="3">
    <source>
        <dbReference type="Google" id="ProtNLM"/>
    </source>
</evidence>